<dbReference type="GO" id="GO:0032933">
    <property type="term" value="P:SREBP signaling pathway"/>
    <property type="evidence" value="ECO:0007669"/>
    <property type="project" value="InterPro"/>
</dbReference>
<name>A0A167LII9_CALVF</name>
<evidence type="ECO:0000256" key="1">
    <source>
        <dbReference type="ARBA" id="ARBA00004477"/>
    </source>
</evidence>
<evidence type="ECO:0000313" key="20">
    <source>
        <dbReference type="Proteomes" id="UP000076738"/>
    </source>
</evidence>
<evidence type="ECO:0000256" key="9">
    <source>
        <dbReference type="ARBA" id="ARBA00022989"/>
    </source>
</evidence>
<dbReference type="AlphaFoldDB" id="A0A167LII9"/>
<keyword evidence="11" id="KW-0443">Lipid metabolism</keyword>
<keyword evidence="10" id="KW-0333">Golgi apparatus</keyword>
<keyword evidence="15" id="KW-0753">Steroid metabolism</keyword>
<dbReference type="OrthoDB" id="6510177at2759"/>
<protein>
    <recommendedName>
        <fullName evidence="4">Sterol regulatory element-binding protein cleavage-activating protein</fullName>
    </recommendedName>
</protein>
<evidence type="ECO:0000256" key="10">
    <source>
        <dbReference type="ARBA" id="ARBA00023034"/>
    </source>
</evidence>
<evidence type="ECO:0000313" key="19">
    <source>
        <dbReference type="EMBL" id="KZO95729.1"/>
    </source>
</evidence>
<evidence type="ECO:0000256" key="7">
    <source>
        <dbReference type="ARBA" id="ARBA00022737"/>
    </source>
</evidence>
<dbReference type="InterPro" id="IPR053958">
    <property type="entry name" value="HMGCR/SNAP/NPC1-like_SSD"/>
</dbReference>
<accession>A0A167LII9</accession>
<keyword evidence="8" id="KW-0256">Endoplasmic reticulum</keyword>
<gene>
    <name evidence="19" type="ORF">CALVIDRAFT_150205</name>
</gene>
<keyword evidence="5" id="KW-0853">WD repeat</keyword>
<comment type="similarity">
    <text evidence="3">Belongs to the WD repeat SCAP family.</text>
</comment>
<dbReference type="InterPro" id="IPR000731">
    <property type="entry name" value="SSD"/>
</dbReference>
<dbReference type="GO" id="GO:0045540">
    <property type="term" value="P:regulation of cholesterol biosynthetic process"/>
    <property type="evidence" value="ECO:0007669"/>
    <property type="project" value="TreeGrafter"/>
</dbReference>
<dbReference type="InterPro" id="IPR015943">
    <property type="entry name" value="WD40/YVTN_repeat-like_dom_sf"/>
</dbReference>
<keyword evidence="14" id="KW-0325">Glycoprotein</keyword>
<keyword evidence="9 17" id="KW-1133">Transmembrane helix</keyword>
<comment type="subcellular location">
    <subcellularLocation>
        <location evidence="1">Endoplasmic reticulum membrane</location>
        <topology evidence="1">Multi-pass membrane protein</topology>
    </subcellularLocation>
    <subcellularLocation>
        <location evidence="2">Golgi apparatus membrane</location>
        <topology evidence="2">Multi-pass membrane protein</topology>
    </subcellularLocation>
</comment>
<dbReference type="Gene3D" id="2.130.10.10">
    <property type="entry name" value="YVTN repeat-like/Quinoprotein amine dehydrogenase"/>
    <property type="match status" value="1"/>
</dbReference>
<evidence type="ECO:0000256" key="11">
    <source>
        <dbReference type="ARBA" id="ARBA00023098"/>
    </source>
</evidence>
<evidence type="ECO:0000256" key="12">
    <source>
        <dbReference type="ARBA" id="ARBA00023121"/>
    </source>
</evidence>
<dbReference type="InterPro" id="IPR030225">
    <property type="entry name" value="SCAP"/>
</dbReference>
<evidence type="ECO:0000256" key="15">
    <source>
        <dbReference type="ARBA" id="ARBA00023221"/>
    </source>
</evidence>
<evidence type="ECO:0000256" key="8">
    <source>
        <dbReference type="ARBA" id="ARBA00022824"/>
    </source>
</evidence>
<evidence type="ECO:0000256" key="14">
    <source>
        <dbReference type="ARBA" id="ARBA00023180"/>
    </source>
</evidence>
<dbReference type="GO" id="GO:0032936">
    <property type="term" value="C:SREBP-SCAP complex"/>
    <property type="evidence" value="ECO:0007669"/>
    <property type="project" value="TreeGrafter"/>
</dbReference>
<feature type="transmembrane region" description="Helical" evidence="17">
    <location>
        <begin position="425"/>
        <end position="447"/>
    </location>
</feature>
<dbReference type="Pfam" id="PF12349">
    <property type="entry name" value="Sterol-sensing"/>
    <property type="match status" value="1"/>
</dbReference>
<feature type="region of interest" description="Disordered" evidence="16">
    <location>
        <begin position="1012"/>
        <end position="1097"/>
    </location>
</feature>
<proteinExistence type="inferred from homology"/>
<feature type="transmembrane region" description="Helical" evidence="17">
    <location>
        <begin position="504"/>
        <end position="522"/>
    </location>
</feature>
<feature type="compositionally biased region" description="Basic and acidic residues" evidence="16">
    <location>
        <begin position="1150"/>
        <end position="1165"/>
    </location>
</feature>
<evidence type="ECO:0000256" key="2">
    <source>
        <dbReference type="ARBA" id="ARBA00004653"/>
    </source>
</evidence>
<dbReference type="GO" id="GO:0005789">
    <property type="term" value="C:endoplasmic reticulum membrane"/>
    <property type="evidence" value="ECO:0007669"/>
    <property type="project" value="UniProtKB-SubCell"/>
</dbReference>
<dbReference type="GO" id="GO:0000139">
    <property type="term" value="C:Golgi membrane"/>
    <property type="evidence" value="ECO:0007669"/>
    <property type="project" value="UniProtKB-SubCell"/>
</dbReference>
<reference evidence="19 20" key="1">
    <citation type="journal article" date="2016" name="Mol. Biol. Evol.">
        <title>Comparative Genomics of Early-Diverging Mushroom-Forming Fungi Provides Insights into the Origins of Lignocellulose Decay Capabilities.</title>
        <authorList>
            <person name="Nagy L.G."/>
            <person name="Riley R."/>
            <person name="Tritt A."/>
            <person name="Adam C."/>
            <person name="Daum C."/>
            <person name="Floudas D."/>
            <person name="Sun H."/>
            <person name="Yadav J.S."/>
            <person name="Pangilinan J."/>
            <person name="Larsson K.H."/>
            <person name="Matsuura K."/>
            <person name="Barry K."/>
            <person name="Labutti K."/>
            <person name="Kuo R."/>
            <person name="Ohm R.A."/>
            <person name="Bhattacharya S.S."/>
            <person name="Shirouzu T."/>
            <person name="Yoshinaga Y."/>
            <person name="Martin F.M."/>
            <person name="Grigoriev I.V."/>
            <person name="Hibbett D.S."/>
        </authorList>
    </citation>
    <scope>NUCLEOTIDE SEQUENCE [LARGE SCALE GENOMIC DNA]</scope>
    <source>
        <strain evidence="19 20">TUFC12733</strain>
    </source>
</reference>
<evidence type="ECO:0000256" key="17">
    <source>
        <dbReference type="SAM" id="Phobius"/>
    </source>
</evidence>
<dbReference type="GO" id="GO:0008202">
    <property type="term" value="P:steroid metabolic process"/>
    <property type="evidence" value="ECO:0007669"/>
    <property type="project" value="UniProtKB-KW"/>
</dbReference>
<evidence type="ECO:0000256" key="5">
    <source>
        <dbReference type="ARBA" id="ARBA00022574"/>
    </source>
</evidence>
<evidence type="ECO:0000256" key="3">
    <source>
        <dbReference type="ARBA" id="ARBA00007410"/>
    </source>
</evidence>
<feature type="transmembrane region" description="Helical" evidence="17">
    <location>
        <begin position="625"/>
        <end position="649"/>
    </location>
</feature>
<evidence type="ECO:0000256" key="16">
    <source>
        <dbReference type="SAM" id="MobiDB-lite"/>
    </source>
</evidence>
<dbReference type="PROSITE" id="PS50156">
    <property type="entry name" value="SSD"/>
    <property type="match status" value="1"/>
</dbReference>
<dbReference type="GO" id="GO:0032934">
    <property type="term" value="F:sterol binding"/>
    <property type="evidence" value="ECO:0007669"/>
    <property type="project" value="InterPro"/>
</dbReference>
<dbReference type="SUPFAM" id="SSF50978">
    <property type="entry name" value="WD40 repeat-like"/>
    <property type="match status" value="1"/>
</dbReference>
<feature type="compositionally biased region" description="Basic and acidic residues" evidence="16">
    <location>
        <begin position="1063"/>
        <end position="1074"/>
    </location>
</feature>
<dbReference type="EMBL" id="KV417287">
    <property type="protein sequence ID" value="KZO95729.1"/>
    <property type="molecule type" value="Genomic_DNA"/>
</dbReference>
<dbReference type="PANTHER" id="PTHR46378:SF1">
    <property type="entry name" value="STEROL REGULATORY ELEMENT-BINDING PROTEIN CLEAVAGE-ACTIVATING PROTEIN"/>
    <property type="match status" value="1"/>
</dbReference>
<dbReference type="Proteomes" id="UP000076738">
    <property type="component" value="Unassembled WGS sequence"/>
</dbReference>
<keyword evidence="7" id="KW-0677">Repeat</keyword>
<feature type="transmembrane region" description="Helical" evidence="17">
    <location>
        <begin position="356"/>
        <end position="380"/>
    </location>
</feature>
<feature type="transmembrane region" description="Helical" evidence="17">
    <location>
        <begin position="321"/>
        <end position="344"/>
    </location>
</feature>
<evidence type="ECO:0000256" key="13">
    <source>
        <dbReference type="ARBA" id="ARBA00023136"/>
    </source>
</evidence>
<keyword evidence="6 17" id="KW-0812">Transmembrane</keyword>
<evidence type="ECO:0000256" key="4">
    <source>
        <dbReference type="ARBA" id="ARBA00019541"/>
    </source>
</evidence>
<keyword evidence="12" id="KW-0446">Lipid-binding</keyword>
<dbReference type="STRING" id="1330018.A0A167LII9"/>
<feature type="domain" description="SSD" evidence="18">
    <location>
        <begin position="289"/>
        <end position="447"/>
    </location>
</feature>
<feature type="transmembrane region" description="Helical" evidence="17">
    <location>
        <begin position="291"/>
        <end position="309"/>
    </location>
</feature>
<evidence type="ECO:0000256" key="6">
    <source>
        <dbReference type="ARBA" id="ARBA00022692"/>
    </source>
</evidence>
<sequence length="1270" mass="138705">MGFSSFFELGPSHPIRNAFYRHGVHCATHQIRVIIISCALMCVLLYPALATHYSSQPLSHFSTKMLDSFLPPNTPATAFRTDVRHVWEGHDIFQVREDAAALAKCGMERTIRIERVIVPSSAPDPRGALNKHTLHLALELQQKISAVLAENDFTDAASCIRDAKGKCLFLSPLEFWQNDGDAVDADSKLAKTVNFGPNITLSGIPLHATTTLAGRASDPHSGKTTYAADFLVLTYFFPEVMCHDNFGHSLWRRGLEHATAGFASISHTAYRPQLLALEHSMPSPNMPSASLAIYIVYFIAMVYLAAPLWRMRSVHSRIGLVFTAFAELLASTVMSISVCVMYGWRVTMVPWTVLPAVIVIVGTENMWHLLTSLNSTPLTLPVKERVGIAMSQAGTANTMELIAYNALLGTIACFTVGAVRQFCVFGIVVLIVHWFMIHTFWITVLSIDAQRLELEELLRQGPERLYGSSNTANGNHAASSVKSGQQLKLFKLLNPIVRFMRRHYALNSTLLMFVGLMVGLYLKYPFASKQSQVRFAITHGIISATPPEPSSMVSHNEMVVEPQPWIDPAERFWNLLNPTNQALVHVRIETPTIVQLKPISPDSNLYPDPGPLARFFYNVFRPGLWMIKIMVLPIGATMGLLWGFLAYLLKDAEVLEAQRNKIPASFRQANRIGKESIGNNVSLCLLPRNLGSDVDLIASDLNGQVVMSLSIDNELVCWFLEDDGKCRISYDLLAYLPNDVRLIPAVTCIAVSSKGDVCAAGTDIGSILVWRLDGTKPELLRVLAGSSVISSLAFVGSFWASSTSGRRSTSPMDTAVDRCTIVGAYEDGSSTQWDVGDGRAVASIVRPADGQGHARIIPEDHGSSVLHAVVFRLDGSLQLHHREPLSAAWEAGCIISPHPPDQSTLHVAFRTLPLGDILRTVVVTCSTAGDISIWDGTDGSLMHSSPSTGAVHKLAISSLSQRRCLQCGELPMLGFVVCVGIEDTLRILRGTAPTNGKRCSCLHDYSLTVPSLTASEDNDSPKESFDGSLPPSSPPKRQLSYNSLLSTHERSRGKGANGSSRADSGRRSTDERSSFDSNPPSPLVLSGEAPPSRASLEQERGLWHGLRVQALPEVDCERGAWDVIGHVVVGIRRHHASFSADHANGSNQKPEVKKTEKKTNDDDGLREQDLQRWEAWTLDTSELSPIVHASALNDLTLTTTSSPVSTKARSRIYPRLPFTRVTSAAVTGPGSFAAGFGNVLGIVDFARSTTSTVPTTAGEAFSFPMRSPQR</sequence>
<keyword evidence="20" id="KW-1185">Reference proteome</keyword>
<feature type="region of interest" description="Disordered" evidence="16">
    <location>
        <begin position="1139"/>
        <end position="1165"/>
    </location>
</feature>
<evidence type="ECO:0000259" key="18">
    <source>
        <dbReference type="PROSITE" id="PS50156"/>
    </source>
</evidence>
<organism evidence="19 20">
    <name type="scientific">Calocera viscosa (strain TUFC12733)</name>
    <dbReference type="NCBI Taxonomy" id="1330018"/>
    <lineage>
        <taxon>Eukaryota</taxon>
        <taxon>Fungi</taxon>
        <taxon>Dikarya</taxon>
        <taxon>Basidiomycota</taxon>
        <taxon>Agaricomycotina</taxon>
        <taxon>Dacrymycetes</taxon>
        <taxon>Dacrymycetales</taxon>
        <taxon>Dacrymycetaceae</taxon>
        <taxon>Calocera</taxon>
    </lineage>
</organism>
<keyword evidence="13 17" id="KW-0472">Membrane</keyword>
<dbReference type="InterPro" id="IPR036322">
    <property type="entry name" value="WD40_repeat_dom_sf"/>
</dbReference>
<dbReference type="PANTHER" id="PTHR46378">
    <property type="entry name" value="STEROL REGULATORY ELEMENT-BINDING PROTEIN CLEAVAGE-ACTIVATING PROTEIN"/>
    <property type="match status" value="1"/>
</dbReference>